<name>A0ABS4GEX2_9FIRM</name>
<sequence length="192" mass="21618">MFIVAVILGIIIGIARRGKINRLSYIHFNMSPLIYISVLLYICIIIMNLGLLDYASFLYNAFLIMSYALIFIFIIVNLDIKFMFVTLIGLCSNVLCFLVNGFKFPMSSNSVSMIYGTEIYNLLINGKIKFFIPAENSSLSFLGSIITLGNYKIVSIGDIIISLGIVLIVQAIISDKYLRNKSNITFSKKMFK</sequence>
<dbReference type="EMBL" id="JAGGKS010000006">
    <property type="protein sequence ID" value="MBP1926242.1"/>
    <property type="molecule type" value="Genomic_DNA"/>
</dbReference>
<feature type="transmembrane region" description="Helical" evidence="1">
    <location>
        <begin position="82"/>
        <end position="102"/>
    </location>
</feature>
<keyword evidence="1" id="KW-0812">Transmembrane</keyword>
<feature type="transmembrane region" description="Helical" evidence="1">
    <location>
        <begin position="153"/>
        <end position="173"/>
    </location>
</feature>
<evidence type="ECO:0000256" key="1">
    <source>
        <dbReference type="SAM" id="Phobius"/>
    </source>
</evidence>
<comment type="caution">
    <text evidence="2">The sequence shown here is derived from an EMBL/GenBank/DDBJ whole genome shotgun (WGS) entry which is preliminary data.</text>
</comment>
<reference evidence="2 3" key="1">
    <citation type="submission" date="2021-03" db="EMBL/GenBank/DDBJ databases">
        <title>Genomic Encyclopedia of Type Strains, Phase IV (KMG-IV): sequencing the most valuable type-strain genomes for metagenomic binning, comparative biology and taxonomic classification.</title>
        <authorList>
            <person name="Goeker M."/>
        </authorList>
    </citation>
    <scope>NUCLEOTIDE SEQUENCE [LARGE SCALE GENOMIC DNA]</scope>
    <source>
        <strain evidence="2 3">DSM 24004</strain>
    </source>
</reference>
<feature type="transmembrane region" description="Helical" evidence="1">
    <location>
        <begin position="57"/>
        <end position="76"/>
    </location>
</feature>
<feature type="transmembrane region" description="Helical" evidence="1">
    <location>
        <begin position="33"/>
        <end position="52"/>
    </location>
</feature>
<evidence type="ECO:0000313" key="3">
    <source>
        <dbReference type="Proteomes" id="UP001519342"/>
    </source>
</evidence>
<dbReference type="Proteomes" id="UP001519342">
    <property type="component" value="Unassembled WGS sequence"/>
</dbReference>
<dbReference type="RefSeq" id="WP_209511981.1">
    <property type="nucleotide sequence ID" value="NZ_JAGGKS010000006.1"/>
</dbReference>
<protein>
    <submittedName>
        <fullName evidence="2">Uncharacterized protein</fullName>
    </submittedName>
</protein>
<gene>
    <name evidence="2" type="ORF">J2Z76_002107</name>
</gene>
<organism evidence="2 3">
    <name type="scientific">Sedimentibacter acidaminivorans</name>
    <dbReference type="NCBI Taxonomy" id="913099"/>
    <lineage>
        <taxon>Bacteria</taxon>
        <taxon>Bacillati</taxon>
        <taxon>Bacillota</taxon>
        <taxon>Tissierellia</taxon>
        <taxon>Sedimentibacter</taxon>
    </lineage>
</organism>
<dbReference type="InterPro" id="IPR035168">
    <property type="entry name" value="DUF5317"/>
</dbReference>
<dbReference type="Pfam" id="PF17248">
    <property type="entry name" value="DUF5317"/>
    <property type="match status" value="1"/>
</dbReference>
<keyword evidence="3" id="KW-1185">Reference proteome</keyword>
<accession>A0ABS4GEX2</accession>
<proteinExistence type="predicted"/>
<keyword evidence="1" id="KW-0472">Membrane</keyword>
<evidence type="ECO:0000313" key="2">
    <source>
        <dbReference type="EMBL" id="MBP1926242.1"/>
    </source>
</evidence>
<keyword evidence="1" id="KW-1133">Transmembrane helix</keyword>